<dbReference type="PANTHER" id="PTHR11361:SF148">
    <property type="entry name" value="DNA MISMATCH REPAIR PROTEIN MSH6"/>
    <property type="match status" value="1"/>
</dbReference>
<evidence type="ECO:0000256" key="1">
    <source>
        <dbReference type="ARBA" id="ARBA00006271"/>
    </source>
</evidence>
<feature type="region of interest" description="Disordered" evidence="9">
    <location>
        <begin position="1"/>
        <end position="136"/>
    </location>
</feature>
<dbReference type="InterPro" id="IPR027417">
    <property type="entry name" value="P-loop_NTPase"/>
</dbReference>
<accession>A0A0G4INE2</accession>
<feature type="compositionally biased region" description="Basic and acidic residues" evidence="9">
    <location>
        <begin position="164"/>
        <end position="173"/>
    </location>
</feature>
<feature type="compositionally biased region" description="Polar residues" evidence="9">
    <location>
        <begin position="7"/>
        <end position="16"/>
    </location>
</feature>
<dbReference type="SUPFAM" id="SSF48334">
    <property type="entry name" value="DNA repair protein MutS, domain III"/>
    <property type="match status" value="1"/>
</dbReference>
<dbReference type="Gene3D" id="3.40.50.300">
    <property type="entry name" value="P-loop containing nucleotide triphosphate hydrolases"/>
    <property type="match status" value="1"/>
</dbReference>
<dbReference type="FunFam" id="3.40.1170.10:FF:000002">
    <property type="entry name" value="DNA mismatch repair protein"/>
    <property type="match status" value="1"/>
</dbReference>
<dbReference type="SMART" id="SM00534">
    <property type="entry name" value="MUTSac"/>
    <property type="match status" value="1"/>
</dbReference>
<dbReference type="InterPro" id="IPR016151">
    <property type="entry name" value="DNA_mismatch_repair_MutS_N"/>
</dbReference>
<dbReference type="NCBIfam" id="NF003810">
    <property type="entry name" value="PRK05399.1"/>
    <property type="match status" value="1"/>
</dbReference>
<evidence type="ECO:0000256" key="7">
    <source>
        <dbReference type="RuleBase" id="RU003756"/>
    </source>
</evidence>
<keyword evidence="5 6" id="KW-0238">DNA-binding</keyword>
<evidence type="ECO:0000256" key="8">
    <source>
        <dbReference type="SAM" id="Coils"/>
    </source>
</evidence>
<evidence type="ECO:0000313" key="12">
    <source>
        <dbReference type="Proteomes" id="UP000039324"/>
    </source>
</evidence>
<dbReference type="SMART" id="SM00533">
    <property type="entry name" value="MUTSd"/>
    <property type="match status" value="1"/>
</dbReference>
<feature type="coiled-coil region" evidence="8">
    <location>
        <begin position="690"/>
        <end position="717"/>
    </location>
</feature>
<dbReference type="EMBL" id="CDSF01000076">
    <property type="protein sequence ID" value="CEO96756.1"/>
    <property type="molecule type" value="Genomic_DNA"/>
</dbReference>
<feature type="domain" description="DNA mismatch repair proteins mutS family" evidence="10">
    <location>
        <begin position="967"/>
        <end position="983"/>
    </location>
</feature>
<dbReference type="FunFam" id="1.10.1420.10:FF:000005">
    <property type="entry name" value="DNA mismatch repair protein"/>
    <property type="match status" value="1"/>
</dbReference>
<comment type="similarity">
    <text evidence="1 6 7">Belongs to the DNA mismatch repair MutS family.</text>
</comment>
<reference evidence="11 12" key="1">
    <citation type="submission" date="2015-02" db="EMBL/GenBank/DDBJ databases">
        <authorList>
            <person name="Chooi Y.-H."/>
        </authorList>
    </citation>
    <scope>NUCLEOTIDE SEQUENCE [LARGE SCALE GENOMIC DNA]</scope>
    <source>
        <strain evidence="11">E3</strain>
    </source>
</reference>
<dbReference type="Gene3D" id="1.10.1420.10">
    <property type="match status" value="2"/>
</dbReference>
<dbReference type="STRING" id="37360.A0A0G4INE2"/>
<evidence type="ECO:0000259" key="10">
    <source>
        <dbReference type="PROSITE" id="PS00486"/>
    </source>
</evidence>
<evidence type="ECO:0000256" key="9">
    <source>
        <dbReference type="SAM" id="MobiDB-lite"/>
    </source>
</evidence>
<dbReference type="InterPro" id="IPR000432">
    <property type="entry name" value="DNA_mismatch_repair_MutS_C"/>
</dbReference>
<dbReference type="InterPro" id="IPR036187">
    <property type="entry name" value="DNA_mismatch_repair_MutS_sf"/>
</dbReference>
<dbReference type="InterPro" id="IPR007695">
    <property type="entry name" value="DNA_mismatch_repair_MutS-lik_N"/>
</dbReference>
<evidence type="ECO:0000256" key="4">
    <source>
        <dbReference type="ARBA" id="ARBA00022840"/>
    </source>
</evidence>
<dbReference type="PIRSF" id="PIRSF037677">
    <property type="entry name" value="DNA_mis_repair_Msh6"/>
    <property type="match status" value="1"/>
</dbReference>
<dbReference type="Pfam" id="PF05188">
    <property type="entry name" value="MutS_II"/>
    <property type="match status" value="1"/>
</dbReference>
<keyword evidence="2 6" id="KW-0547">Nucleotide-binding</keyword>
<dbReference type="GO" id="GO:0030983">
    <property type="term" value="F:mismatched DNA binding"/>
    <property type="evidence" value="ECO:0007669"/>
    <property type="project" value="UniProtKB-UniRule"/>
</dbReference>
<protein>
    <recommendedName>
        <fullName evidence="6">DNA mismatch repair protein</fullName>
    </recommendedName>
</protein>
<dbReference type="SUPFAM" id="SSF55271">
    <property type="entry name" value="DNA repair protein MutS, domain I"/>
    <property type="match status" value="1"/>
</dbReference>
<dbReference type="GO" id="GO:0006298">
    <property type="term" value="P:mismatch repair"/>
    <property type="evidence" value="ECO:0007669"/>
    <property type="project" value="InterPro"/>
</dbReference>
<evidence type="ECO:0000256" key="3">
    <source>
        <dbReference type="ARBA" id="ARBA00022763"/>
    </source>
</evidence>
<dbReference type="InterPro" id="IPR007696">
    <property type="entry name" value="DNA_mismatch_repair_MutS_core"/>
</dbReference>
<dbReference type="Pfam" id="PF05190">
    <property type="entry name" value="MutS_IV"/>
    <property type="match status" value="1"/>
</dbReference>
<name>A0A0G4INE2_PLABS</name>
<dbReference type="InterPro" id="IPR007861">
    <property type="entry name" value="DNA_mismatch_repair_MutS_clamp"/>
</dbReference>
<dbReference type="Gene3D" id="3.40.1170.10">
    <property type="entry name" value="DNA repair protein MutS, domain I"/>
    <property type="match status" value="1"/>
</dbReference>
<dbReference type="Proteomes" id="UP000039324">
    <property type="component" value="Unassembled WGS sequence"/>
</dbReference>
<comment type="function">
    <text evidence="6 7">Component of the post-replicative DNA mismatch repair system (MMR).</text>
</comment>
<sequence length="1116" mass="122863">MAKRTKSAPSPANTPTLHRFFSPVQTSGAKYDRPNSVAGAPASAATPEPAARKENQAADDDDDVPITQVKKSKRIIVSDDEDDNDNDVVQIDELPSPRPLKKRTPLSDETLSTPSHKRVRGLDDFRTPSKPAQDLLSSVKASPALASLDSMTFSTLSSSASASRKVDFADNGRKSSVPRAAKSAVDTDSRPSWQVNPRDKKGRTRDDPNYDPTTIMVPTAALDKMSPGQRQYWTIKSTNYDTVLFFKIGKFYELYDDDALVGVKELGLLLMKGDRPHAGFPERCFDRHAETLVNRGFKIGRVEQMETPNELKERNQSTGSKSKVVNRELCSVLTKGTLVDSNMIGHPNTSYLLAVCESKGSVEYGICLCDTSTAQFQIGSFNDDSQRTRLRTLLASAAPVEVLYPAQGLSSVTSSILKKDLPHDVIRNPLRNAAELTDSVTASEKIQEYFPSGKLPDIVSSSGDLALLALGATVFYLKRCLLDQEIVPIGTFVHYDPNDMDPRFMALDGQTLTNLEIVQNSEGGTQGSLLEFVNHCVSPFGSRRIREWIIRPLARPKDITCRLDAVDDLIRETSARDGFRAALRKLPDLGRILSRIHAYSFGRDSKVHAVMYENVGAAKLKVFLGVLDGLREASSLIPKFLDESTSIVSPLLKSLLTTGDGFPDMTEKLRYFENAFDIAAARRDGFIVPAEGVDSDYDDAEREIRNAEERLQAILKETRKDLRDSSIKFVDKNRERYQLEISESTISRLGGLSDDYEQVSQRKGFIRYYTADIKDAVFQFDRATEKRTSALSGVMRRLFAQFCGDFALWTSAVSVLAELDCLCSLALTSEAAPDGGVMCRPEFVDPVEEGAAVLSLRRARHPSLTMSSNATFIPNDTIVGCEENPAAFVLVTGPNMGGKSTLLRQTCLCVILSHLGCYVPAESCLLTPVDRIFTRVGACDRILAGQSTFYVELEETATILRHATRRSLVILDELGRGTSTFDGTAIAYAVARHLSHEDQIRCRTLFATHYHVLSEEFAEDEAVSAYYMASQLDTTTNTVTFLYKFVPGVCPGSFGINVAKMAGLPDDVVSLAEAMAKQFEDAVTSAHGKSVAMQLRRCLKQSDVEGIRSLIKGLRV</sequence>
<keyword evidence="12" id="KW-1185">Reference proteome</keyword>
<dbReference type="InterPro" id="IPR045076">
    <property type="entry name" value="MutS"/>
</dbReference>
<dbReference type="Pfam" id="PF05192">
    <property type="entry name" value="MutS_III"/>
    <property type="match status" value="1"/>
</dbReference>
<keyword evidence="8" id="KW-0175">Coiled coil</keyword>
<keyword evidence="6 7" id="KW-0234">DNA repair</keyword>
<dbReference type="Gene3D" id="3.30.420.110">
    <property type="entry name" value="MutS, connector domain"/>
    <property type="match status" value="1"/>
</dbReference>
<proteinExistence type="inferred from homology"/>
<evidence type="ECO:0000256" key="5">
    <source>
        <dbReference type="ARBA" id="ARBA00023125"/>
    </source>
</evidence>
<dbReference type="PROSITE" id="PS00486">
    <property type="entry name" value="DNA_MISMATCH_REPAIR_2"/>
    <property type="match status" value="1"/>
</dbReference>
<dbReference type="AlphaFoldDB" id="A0A0G4INE2"/>
<dbReference type="Pfam" id="PF00488">
    <property type="entry name" value="MutS_V"/>
    <property type="match status" value="1"/>
</dbReference>
<keyword evidence="4 6" id="KW-0067">ATP-binding</keyword>
<organism evidence="11 12">
    <name type="scientific">Plasmodiophora brassicae</name>
    <name type="common">Clubroot disease agent</name>
    <dbReference type="NCBI Taxonomy" id="37360"/>
    <lineage>
        <taxon>Eukaryota</taxon>
        <taxon>Sar</taxon>
        <taxon>Rhizaria</taxon>
        <taxon>Endomyxa</taxon>
        <taxon>Phytomyxea</taxon>
        <taxon>Plasmodiophorida</taxon>
        <taxon>Plasmodiophoridae</taxon>
        <taxon>Plasmodiophora</taxon>
    </lineage>
</organism>
<gene>
    <name evidence="11" type="ORF">PBRA_005360</name>
</gene>
<dbReference type="GO" id="GO:0005524">
    <property type="term" value="F:ATP binding"/>
    <property type="evidence" value="ECO:0007669"/>
    <property type="project" value="UniProtKB-UniRule"/>
</dbReference>
<evidence type="ECO:0000313" key="11">
    <source>
        <dbReference type="EMBL" id="CEO96756.1"/>
    </source>
</evidence>
<dbReference type="InterPro" id="IPR017261">
    <property type="entry name" value="DNA_mismatch_repair_MutS/MSH"/>
</dbReference>
<dbReference type="SUPFAM" id="SSF52540">
    <property type="entry name" value="P-loop containing nucleoside triphosphate hydrolases"/>
    <property type="match status" value="1"/>
</dbReference>
<dbReference type="SUPFAM" id="SSF53150">
    <property type="entry name" value="DNA repair protein MutS, domain II"/>
    <property type="match status" value="1"/>
</dbReference>
<feature type="region of interest" description="Disordered" evidence="9">
    <location>
        <begin position="164"/>
        <end position="212"/>
    </location>
</feature>
<dbReference type="InterPro" id="IPR007860">
    <property type="entry name" value="DNA_mmatch_repair_MutS_con_dom"/>
</dbReference>
<dbReference type="GO" id="GO:0140664">
    <property type="term" value="F:ATP-dependent DNA damage sensor activity"/>
    <property type="evidence" value="ECO:0007669"/>
    <property type="project" value="InterPro"/>
</dbReference>
<dbReference type="OMA" id="TPMMAQY"/>
<keyword evidence="3 6" id="KW-0227">DNA damage</keyword>
<dbReference type="InterPro" id="IPR036678">
    <property type="entry name" value="MutS_con_dom_sf"/>
</dbReference>
<evidence type="ECO:0000256" key="2">
    <source>
        <dbReference type="ARBA" id="ARBA00022741"/>
    </source>
</evidence>
<dbReference type="Pfam" id="PF01624">
    <property type="entry name" value="MutS_I"/>
    <property type="match status" value="1"/>
</dbReference>
<dbReference type="OrthoDB" id="10252754at2759"/>
<dbReference type="GO" id="GO:0032301">
    <property type="term" value="C:MutSalpha complex"/>
    <property type="evidence" value="ECO:0007669"/>
    <property type="project" value="TreeGrafter"/>
</dbReference>
<feature type="compositionally biased region" description="Low complexity" evidence="9">
    <location>
        <begin position="38"/>
        <end position="49"/>
    </location>
</feature>
<evidence type="ECO:0000256" key="6">
    <source>
        <dbReference type="PIRNR" id="PIRNR037677"/>
    </source>
</evidence>
<dbReference type="PANTHER" id="PTHR11361">
    <property type="entry name" value="DNA MISMATCH REPAIR PROTEIN MUTS FAMILY MEMBER"/>
    <property type="match status" value="1"/>
</dbReference>